<dbReference type="EMBL" id="PQCO01000315">
    <property type="protein sequence ID" value="PUD98249.1"/>
    <property type="molecule type" value="Genomic_DNA"/>
</dbReference>
<dbReference type="AlphaFoldDB" id="A0A6N4DEL2"/>
<accession>A0A6N4DEL2</accession>
<gene>
    <name evidence="1" type="ORF">C3L24_13145</name>
</gene>
<sequence>MQPLQSEFRPFHPRQQVREARAWLPLLRGLGVSGAAALAVRSGDPGCWVRIWALARAAGQPFMPLAPDLRGARLNALLEGAG</sequence>
<organism evidence="1 2">
    <name type="scientific">Candidatus Sedimenticola endophacoides</name>
    <dbReference type="NCBI Taxonomy" id="2548426"/>
    <lineage>
        <taxon>Bacteria</taxon>
        <taxon>Pseudomonadati</taxon>
        <taxon>Pseudomonadota</taxon>
        <taxon>Gammaproteobacteria</taxon>
        <taxon>Chromatiales</taxon>
        <taxon>Sedimenticolaceae</taxon>
        <taxon>Sedimenticola</taxon>
    </lineage>
</organism>
<name>A0A6N4DEL2_9GAMM</name>
<proteinExistence type="predicted"/>
<feature type="non-terminal residue" evidence="1">
    <location>
        <position position="82"/>
    </location>
</feature>
<protein>
    <submittedName>
        <fullName evidence="1">Uncharacterized protein</fullName>
    </submittedName>
</protein>
<reference evidence="1 2" key="1">
    <citation type="submission" date="2018-01" db="EMBL/GenBank/DDBJ databases">
        <title>Novel co-symbiosis in the lucinid bivalve Phacoides pectinatus.</title>
        <authorList>
            <person name="Lim S.J."/>
            <person name="Davis B.G."/>
            <person name="Gill D.E."/>
            <person name="Engel A.S."/>
            <person name="Anderson L.C."/>
            <person name="Campbell B.J."/>
        </authorList>
    </citation>
    <scope>NUCLEOTIDE SEQUENCE [LARGE SCALE GENOMIC DNA]</scope>
    <source>
        <strain evidence="1">N3_P5</strain>
    </source>
</reference>
<dbReference type="Proteomes" id="UP000250928">
    <property type="component" value="Unassembled WGS sequence"/>
</dbReference>
<evidence type="ECO:0000313" key="2">
    <source>
        <dbReference type="Proteomes" id="UP000250928"/>
    </source>
</evidence>
<evidence type="ECO:0000313" key="1">
    <source>
        <dbReference type="EMBL" id="PUD98249.1"/>
    </source>
</evidence>
<comment type="caution">
    <text evidence="1">The sequence shown here is derived from an EMBL/GenBank/DDBJ whole genome shotgun (WGS) entry which is preliminary data.</text>
</comment>